<dbReference type="EMBL" id="JANRHA010000005">
    <property type="protein sequence ID" value="MDG3014841.1"/>
    <property type="molecule type" value="Genomic_DNA"/>
</dbReference>
<proteinExistence type="predicted"/>
<protein>
    <submittedName>
        <fullName evidence="1">Uncharacterized protein</fullName>
    </submittedName>
</protein>
<gene>
    <name evidence="1" type="ORF">NVS88_09755</name>
</gene>
<sequence length="276" mass="28984">MRELVAGLCDDAALFPPGDAELHRALRDHADHRRGPRAELLGPFVIPAARIDEVAAAATAPVDVSVTVPGGPAEAGAALTRLQAMPHLTVRAVEVALPEGLPVTAGLCGAVAALEAPRVYLEVPRDDRRAAVLDGIAGGVFAKLRTGGPTVRAHPDSRELADVLTRLVAAGIGFKATAGLHRAIRHRDRATGFEQHGFLNVMLAVHRARCGDSAAELAEVLDERDGARIVEALCGLDRSQITLLRSSFHSFGTCSIAEPIADLVRLGLIAESSVSR</sequence>
<accession>A0A9X4RH95</accession>
<reference evidence="1" key="1">
    <citation type="submission" date="2022-08" db="EMBL/GenBank/DDBJ databases">
        <title>Genome analysis of Corynebacteriales strain.</title>
        <authorList>
            <person name="Lee S.D."/>
        </authorList>
    </citation>
    <scope>NUCLEOTIDE SEQUENCE</scope>
    <source>
        <strain evidence="1">D3-21</strain>
    </source>
</reference>
<dbReference type="RefSeq" id="WP_332519800.1">
    <property type="nucleotide sequence ID" value="NZ_JANRHA010000005.1"/>
</dbReference>
<keyword evidence="2" id="KW-1185">Reference proteome</keyword>
<evidence type="ECO:0000313" key="2">
    <source>
        <dbReference type="Proteomes" id="UP001152755"/>
    </source>
</evidence>
<organism evidence="1 2">
    <name type="scientific">Speluncibacter jeojiensis</name>
    <dbReference type="NCBI Taxonomy" id="2710754"/>
    <lineage>
        <taxon>Bacteria</taxon>
        <taxon>Bacillati</taxon>
        <taxon>Actinomycetota</taxon>
        <taxon>Actinomycetes</taxon>
        <taxon>Mycobacteriales</taxon>
        <taxon>Speluncibacteraceae</taxon>
        <taxon>Speluncibacter</taxon>
    </lineage>
</organism>
<comment type="caution">
    <text evidence="1">The sequence shown here is derived from an EMBL/GenBank/DDBJ whole genome shotgun (WGS) entry which is preliminary data.</text>
</comment>
<dbReference type="AlphaFoldDB" id="A0A9X4RH95"/>
<name>A0A9X4RH95_9ACTN</name>
<evidence type="ECO:0000313" key="1">
    <source>
        <dbReference type="EMBL" id="MDG3014841.1"/>
    </source>
</evidence>
<dbReference type="Proteomes" id="UP001152755">
    <property type="component" value="Unassembled WGS sequence"/>
</dbReference>